<evidence type="ECO:0000313" key="2">
    <source>
        <dbReference type="Proteomes" id="UP000631300"/>
    </source>
</evidence>
<comment type="caution">
    <text evidence="1">The sequence shown here is derived from an EMBL/GenBank/DDBJ whole genome shotgun (WGS) entry which is preliminary data.</text>
</comment>
<proteinExistence type="predicted"/>
<sequence length="101" mass="11413">MIRISINGEEKNVDEIHENWIHNTVRELHAQGTSVCVIIRIIEGDVNLALPVGDCKTSPGRAPEPNSHTKDVLAYWRRMKVSELPINTGKIVAFLKQMKKL</sequence>
<dbReference type="RefSeq" id="WP_189408530.1">
    <property type="nucleotide sequence ID" value="NZ_BMXP01000016.1"/>
</dbReference>
<name>A0A918JRL4_9ALTE</name>
<dbReference type="Proteomes" id="UP000631300">
    <property type="component" value="Unassembled WGS sequence"/>
</dbReference>
<protein>
    <submittedName>
        <fullName evidence="1">Uncharacterized protein</fullName>
    </submittedName>
</protein>
<reference evidence="1" key="2">
    <citation type="submission" date="2020-09" db="EMBL/GenBank/DDBJ databases">
        <authorList>
            <person name="Sun Q."/>
            <person name="Kim S."/>
        </authorList>
    </citation>
    <scope>NUCLEOTIDE SEQUENCE</scope>
    <source>
        <strain evidence="1">KCTC 22164</strain>
    </source>
</reference>
<reference evidence="1" key="1">
    <citation type="journal article" date="2014" name="Int. J. Syst. Evol. Microbiol.">
        <title>Complete genome sequence of Corynebacterium casei LMG S-19264T (=DSM 44701T), isolated from a smear-ripened cheese.</title>
        <authorList>
            <consortium name="US DOE Joint Genome Institute (JGI-PGF)"/>
            <person name="Walter F."/>
            <person name="Albersmeier A."/>
            <person name="Kalinowski J."/>
            <person name="Ruckert C."/>
        </authorList>
    </citation>
    <scope>NUCLEOTIDE SEQUENCE</scope>
    <source>
        <strain evidence="1">KCTC 22164</strain>
    </source>
</reference>
<keyword evidence="2" id="KW-1185">Reference proteome</keyword>
<organism evidence="1 2">
    <name type="scientific">Alteromonas halophila</name>
    <dbReference type="NCBI Taxonomy" id="516698"/>
    <lineage>
        <taxon>Bacteria</taxon>
        <taxon>Pseudomonadati</taxon>
        <taxon>Pseudomonadota</taxon>
        <taxon>Gammaproteobacteria</taxon>
        <taxon>Alteromonadales</taxon>
        <taxon>Alteromonadaceae</taxon>
        <taxon>Alteromonas/Salinimonas group</taxon>
        <taxon>Alteromonas</taxon>
    </lineage>
</organism>
<gene>
    <name evidence="1" type="ORF">GCM10007391_34670</name>
</gene>
<dbReference type="AlphaFoldDB" id="A0A918JRL4"/>
<dbReference type="EMBL" id="BMXP01000016">
    <property type="protein sequence ID" value="GGW97713.1"/>
    <property type="molecule type" value="Genomic_DNA"/>
</dbReference>
<evidence type="ECO:0000313" key="1">
    <source>
        <dbReference type="EMBL" id="GGW97713.1"/>
    </source>
</evidence>
<accession>A0A918JRL4</accession>